<reference evidence="2 3" key="1">
    <citation type="submission" date="2019-02" db="EMBL/GenBank/DDBJ databases">
        <authorList>
            <person name="Khodamoradi S."/>
            <person name="Hahnke R.L."/>
            <person name="Kaempfer P."/>
            <person name="Schumann P."/>
            <person name="Rohde M."/>
            <person name="Steinert M."/>
            <person name="Luzhetskyy A."/>
            <person name="Wink J."/>
            <person name="Ruckert C."/>
        </authorList>
    </citation>
    <scope>NUCLEOTIDE SEQUENCE [LARGE SCALE GENOMIC DNA]</scope>
    <source>
        <strain evidence="2 3">M2</strain>
    </source>
</reference>
<sequence>MARISPERPARPSWCGDRIHAVSLRLQRDHDLDVAVVWPHLWLILLPETATAITATRRELTRAIGLTAWAVLYLPLAAWWWPASLVTAALAVLSWHKTRMAADTYATLIEATVRLNVGDLADRLGIEHTGLLTVEVGGELTRRLQPSLPPSPAKCWRPGAASCSAKPCKHAATSVSSIGTIRISRPDSWRCAIASTRPDLRCPACSGPRSAAACRPPSSDRTGAPTLLRPAPPRGR</sequence>
<protein>
    <submittedName>
        <fullName evidence="2">Uncharacterized protein</fullName>
    </submittedName>
</protein>
<dbReference type="AlphaFoldDB" id="A0A4P6PY12"/>
<feature type="region of interest" description="Disordered" evidence="1">
    <location>
        <begin position="205"/>
        <end position="236"/>
    </location>
</feature>
<evidence type="ECO:0000313" key="3">
    <source>
        <dbReference type="Proteomes" id="UP000292235"/>
    </source>
</evidence>
<name>A0A4P6PY12_9ACTN</name>
<gene>
    <name evidence="2" type="ORF">EKD16_06185</name>
</gene>
<accession>A0A4P6PY12</accession>
<organism evidence="2 3">
    <name type="scientific">Streptomonospora litoralis</name>
    <dbReference type="NCBI Taxonomy" id="2498135"/>
    <lineage>
        <taxon>Bacteria</taxon>
        <taxon>Bacillati</taxon>
        <taxon>Actinomycetota</taxon>
        <taxon>Actinomycetes</taxon>
        <taxon>Streptosporangiales</taxon>
        <taxon>Nocardiopsidaceae</taxon>
        <taxon>Streptomonospora</taxon>
    </lineage>
</organism>
<keyword evidence="3" id="KW-1185">Reference proteome</keyword>
<evidence type="ECO:0000256" key="1">
    <source>
        <dbReference type="SAM" id="MobiDB-lite"/>
    </source>
</evidence>
<dbReference type="OrthoDB" id="529448at2"/>
<dbReference type="KEGG" id="strr:EKD16_06185"/>
<dbReference type="RefSeq" id="WP_131097473.1">
    <property type="nucleotide sequence ID" value="NZ_CP036455.1"/>
</dbReference>
<evidence type="ECO:0000313" key="2">
    <source>
        <dbReference type="EMBL" id="QBI53035.1"/>
    </source>
</evidence>
<proteinExistence type="predicted"/>
<dbReference type="EMBL" id="CP036455">
    <property type="protein sequence ID" value="QBI53035.1"/>
    <property type="molecule type" value="Genomic_DNA"/>
</dbReference>
<dbReference type="Proteomes" id="UP000292235">
    <property type="component" value="Chromosome"/>
</dbReference>